<sequence>MLRSPTLSGLLEAVTEKYELPSERIGKVYKRCKKGMLVNMDDNIIRSYRNEDTFHLQLEEAGGQLLLTLTEI</sequence>
<dbReference type="GeneTree" id="ENSGT00940000157612"/>
<evidence type="ECO:0000313" key="3">
    <source>
        <dbReference type="Proteomes" id="UP000472263"/>
    </source>
</evidence>
<dbReference type="InParanoid" id="A0A667WV96"/>
<protein>
    <recommendedName>
        <fullName evidence="1">GRHL1/CP2 C-terminal domain-containing protein</fullName>
    </recommendedName>
</protein>
<dbReference type="InterPro" id="IPR057520">
    <property type="entry name" value="GRHL1/CP2_C"/>
</dbReference>
<dbReference type="InterPro" id="IPR040167">
    <property type="entry name" value="TF_CP2-like"/>
</dbReference>
<dbReference type="GO" id="GO:0001228">
    <property type="term" value="F:DNA-binding transcription activator activity, RNA polymerase II-specific"/>
    <property type="evidence" value="ECO:0007669"/>
    <property type="project" value="TreeGrafter"/>
</dbReference>
<feature type="domain" description="GRHL1/CP2 C-terminal" evidence="1">
    <location>
        <begin position="1"/>
        <end position="71"/>
    </location>
</feature>
<evidence type="ECO:0000259" key="1">
    <source>
        <dbReference type="Pfam" id="PF25416"/>
    </source>
</evidence>
<accession>A0A667WV96</accession>
<evidence type="ECO:0000313" key="2">
    <source>
        <dbReference type="Ensembl" id="ENSMMDP00005006512.1"/>
    </source>
</evidence>
<dbReference type="Proteomes" id="UP000472263">
    <property type="component" value="Chromosome 24"/>
</dbReference>
<dbReference type="Pfam" id="PF25416">
    <property type="entry name" value="GRHL1_C"/>
    <property type="match status" value="1"/>
</dbReference>
<organism evidence="2 3">
    <name type="scientific">Myripristis murdjan</name>
    <name type="common">pinecone soldierfish</name>
    <dbReference type="NCBI Taxonomy" id="586833"/>
    <lineage>
        <taxon>Eukaryota</taxon>
        <taxon>Metazoa</taxon>
        <taxon>Chordata</taxon>
        <taxon>Craniata</taxon>
        <taxon>Vertebrata</taxon>
        <taxon>Euteleostomi</taxon>
        <taxon>Actinopterygii</taxon>
        <taxon>Neopterygii</taxon>
        <taxon>Teleostei</taxon>
        <taxon>Neoteleostei</taxon>
        <taxon>Acanthomorphata</taxon>
        <taxon>Holocentriformes</taxon>
        <taxon>Holocentridae</taxon>
        <taxon>Myripristis</taxon>
    </lineage>
</organism>
<reference evidence="2" key="2">
    <citation type="submission" date="2025-08" db="UniProtKB">
        <authorList>
            <consortium name="Ensembl"/>
        </authorList>
    </citation>
    <scope>IDENTIFICATION</scope>
</reference>
<dbReference type="PANTHER" id="PTHR11037:SF16">
    <property type="entry name" value="GRAINYHEAD-LIKE PROTEIN 1 HOMOLOG"/>
    <property type="match status" value="1"/>
</dbReference>
<dbReference type="AlphaFoldDB" id="A0A667WV96"/>
<dbReference type="GO" id="GO:0005634">
    <property type="term" value="C:nucleus"/>
    <property type="evidence" value="ECO:0007669"/>
    <property type="project" value="TreeGrafter"/>
</dbReference>
<dbReference type="PANTHER" id="PTHR11037">
    <property type="entry name" value="TRANSCRIPTION FACTOR CP2"/>
    <property type="match status" value="1"/>
</dbReference>
<reference evidence="2" key="3">
    <citation type="submission" date="2025-09" db="UniProtKB">
        <authorList>
            <consortium name="Ensembl"/>
        </authorList>
    </citation>
    <scope>IDENTIFICATION</scope>
</reference>
<name>A0A667WV96_9TELE</name>
<keyword evidence="3" id="KW-1185">Reference proteome</keyword>
<dbReference type="Ensembl" id="ENSMMDT00005006683.1">
    <property type="protein sequence ID" value="ENSMMDP00005006512.1"/>
    <property type="gene ID" value="ENSMMDG00005003573.1"/>
</dbReference>
<dbReference type="GO" id="GO:0000978">
    <property type="term" value="F:RNA polymerase II cis-regulatory region sequence-specific DNA binding"/>
    <property type="evidence" value="ECO:0007669"/>
    <property type="project" value="TreeGrafter"/>
</dbReference>
<reference evidence="2" key="1">
    <citation type="submission" date="2019-06" db="EMBL/GenBank/DDBJ databases">
        <authorList>
            <consortium name="Wellcome Sanger Institute Data Sharing"/>
        </authorList>
    </citation>
    <scope>NUCLEOTIDE SEQUENCE [LARGE SCALE GENOMIC DNA]</scope>
</reference>
<proteinExistence type="predicted"/>